<dbReference type="EMBL" id="CACRXK020001593">
    <property type="protein sequence ID" value="CAB3990062.1"/>
    <property type="molecule type" value="Genomic_DNA"/>
</dbReference>
<comment type="caution">
    <text evidence="1">The sequence shown here is derived from an EMBL/GenBank/DDBJ whole genome shotgun (WGS) entry which is preliminary data.</text>
</comment>
<dbReference type="Proteomes" id="UP001152795">
    <property type="component" value="Unassembled WGS sequence"/>
</dbReference>
<proteinExistence type="predicted"/>
<accession>A0A6S7GK39</accession>
<dbReference type="AlphaFoldDB" id="A0A6S7GK39"/>
<gene>
    <name evidence="1" type="ORF">PACLA_8A006573</name>
</gene>
<evidence type="ECO:0000313" key="2">
    <source>
        <dbReference type="Proteomes" id="UP001152795"/>
    </source>
</evidence>
<reference evidence="1" key="1">
    <citation type="submission" date="2020-04" db="EMBL/GenBank/DDBJ databases">
        <authorList>
            <person name="Alioto T."/>
            <person name="Alioto T."/>
            <person name="Gomez Garrido J."/>
        </authorList>
    </citation>
    <scope>NUCLEOTIDE SEQUENCE</scope>
    <source>
        <strain evidence="1">A484AB</strain>
    </source>
</reference>
<sequence length="160" mass="18697">MARKYGDKTLKFIPKTELSKMVELLELREGLAVDINNKVCYENVLNIILNELGNVCGKGFDGLKRYCQQLNNVIGKCVWKKDYDKFKIDFFALQYLPQEFSGFVPLDATDYSAYSDCFRSFSTLVFGNEERHNKLRVRCVVEMTLFKEFYLSKEITYNES</sequence>
<name>A0A6S7GK39_PARCT</name>
<evidence type="ECO:0000313" key="1">
    <source>
        <dbReference type="EMBL" id="CAB3990062.1"/>
    </source>
</evidence>
<protein>
    <submittedName>
        <fullName evidence="1">Uncharacterized protein</fullName>
    </submittedName>
</protein>
<keyword evidence="2" id="KW-1185">Reference proteome</keyword>
<organism evidence="1 2">
    <name type="scientific">Paramuricea clavata</name>
    <name type="common">Red gorgonian</name>
    <name type="synonym">Violescent sea-whip</name>
    <dbReference type="NCBI Taxonomy" id="317549"/>
    <lineage>
        <taxon>Eukaryota</taxon>
        <taxon>Metazoa</taxon>
        <taxon>Cnidaria</taxon>
        <taxon>Anthozoa</taxon>
        <taxon>Octocorallia</taxon>
        <taxon>Malacalcyonacea</taxon>
        <taxon>Plexauridae</taxon>
        <taxon>Paramuricea</taxon>
    </lineage>
</organism>